<dbReference type="Proteomes" id="UP000193240">
    <property type="component" value="Unassembled WGS sequence"/>
</dbReference>
<protein>
    <recommendedName>
        <fullName evidence="5">Alpha/beta hydrolase fold-3 domain-containing protein</fullName>
    </recommendedName>
</protein>
<dbReference type="GO" id="GO:0016787">
    <property type="term" value="F:hydrolase activity"/>
    <property type="evidence" value="ECO:0007669"/>
    <property type="project" value="UniProtKB-KW"/>
</dbReference>
<dbReference type="Pfam" id="PF07859">
    <property type="entry name" value="Abhydrolase_3"/>
    <property type="match status" value="1"/>
</dbReference>
<evidence type="ECO:0000256" key="3">
    <source>
        <dbReference type="PROSITE-ProRule" id="PRU10038"/>
    </source>
</evidence>
<evidence type="ECO:0000313" key="6">
    <source>
        <dbReference type="EMBL" id="OSS52669.1"/>
    </source>
</evidence>
<name>A0A1Y2MA46_EPING</name>
<proteinExistence type="inferred from homology"/>
<gene>
    <name evidence="6" type="ORF">B5807_02917</name>
</gene>
<keyword evidence="7" id="KW-1185">Reference proteome</keyword>
<reference evidence="6 7" key="1">
    <citation type="journal article" date="2017" name="Genome Announc.">
        <title>Genome sequence of the saprophytic ascomycete Epicoccum nigrum ICMP 19927 strain isolated from New Zealand.</title>
        <authorList>
            <person name="Fokin M."/>
            <person name="Fleetwood D."/>
            <person name="Weir B.S."/>
            <person name="Villas-Boas S.G."/>
        </authorList>
    </citation>
    <scope>NUCLEOTIDE SEQUENCE [LARGE SCALE GENOMIC DNA]</scope>
    <source>
        <strain evidence="6 7">ICMP 19927</strain>
    </source>
</reference>
<feature type="active site" evidence="3">
    <location>
        <position position="174"/>
    </location>
</feature>
<evidence type="ECO:0000313" key="7">
    <source>
        <dbReference type="Proteomes" id="UP000193240"/>
    </source>
</evidence>
<feature type="region of interest" description="Disordered" evidence="4">
    <location>
        <begin position="69"/>
        <end position="93"/>
    </location>
</feature>
<dbReference type="EMBL" id="KZ107839">
    <property type="protein sequence ID" value="OSS52669.1"/>
    <property type="molecule type" value="Genomic_DNA"/>
</dbReference>
<dbReference type="STRING" id="105696.A0A1Y2MA46"/>
<dbReference type="SUPFAM" id="SSF53474">
    <property type="entry name" value="alpha/beta-Hydrolases"/>
    <property type="match status" value="1"/>
</dbReference>
<dbReference type="AlphaFoldDB" id="A0A1Y2MA46"/>
<dbReference type="InParanoid" id="A0A1Y2MA46"/>
<dbReference type="InterPro" id="IPR033140">
    <property type="entry name" value="Lipase_GDXG_put_SER_AS"/>
</dbReference>
<evidence type="ECO:0000256" key="2">
    <source>
        <dbReference type="ARBA" id="ARBA00022801"/>
    </source>
</evidence>
<sequence length="341" mass="36931">MLSLSASLIHLYIKYIRASKAVFGSAQRTREQLHDLYLHPQSFSPPAAPGPDISIQREDVTDWPLYRVSSSLPSPQQQSSLPTPSRNAESRGSDLPRSAAMLYLHGGAFYREIDPGHWTFISQAARETGLDVLVPIYPLLPRPGATASNVVSRLEELVRLLSRKQRIVSIAGDSAGGCIALALAQRLVASAPDVSGQLSSVVLISPVLDLALDNPEAERLDPVDPWLGLAGLRAIAPLWAGELPVRDPRVSPLYGAIEGLPPVMLLSGTMDLLNPDARRLSGRFQGMKDGGGEKGVKGSVELERFVYVEGEGMVHVYPLLPHWEGGVARERIMGFVRGCLV</sequence>
<dbReference type="OMA" id="WPLYRVS"/>
<accession>A0A1Y2MA46</accession>
<feature type="domain" description="Alpha/beta hydrolase fold-3" evidence="5">
    <location>
        <begin position="101"/>
        <end position="286"/>
    </location>
</feature>
<comment type="similarity">
    <text evidence="1">Belongs to the 'GDXG' lipolytic enzyme family.</text>
</comment>
<evidence type="ECO:0000256" key="1">
    <source>
        <dbReference type="ARBA" id="ARBA00010515"/>
    </source>
</evidence>
<dbReference type="InterPro" id="IPR013094">
    <property type="entry name" value="AB_hydrolase_3"/>
</dbReference>
<organism evidence="6 7">
    <name type="scientific">Epicoccum nigrum</name>
    <name type="common">Soil fungus</name>
    <name type="synonym">Epicoccum purpurascens</name>
    <dbReference type="NCBI Taxonomy" id="105696"/>
    <lineage>
        <taxon>Eukaryota</taxon>
        <taxon>Fungi</taxon>
        <taxon>Dikarya</taxon>
        <taxon>Ascomycota</taxon>
        <taxon>Pezizomycotina</taxon>
        <taxon>Dothideomycetes</taxon>
        <taxon>Pleosporomycetidae</taxon>
        <taxon>Pleosporales</taxon>
        <taxon>Pleosporineae</taxon>
        <taxon>Didymellaceae</taxon>
        <taxon>Epicoccum</taxon>
    </lineage>
</organism>
<feature type="compositionally biased region" description="Low complexity" evidence="4">
    <location>
        <begin position="69"/>
        <end position="85"/>
    </location>
</feature>
<dbReference type="PANTHER" id="PTHR48081:SF25">
    <property type="entry name" value="PUTATIVE (AFU_ORTHOLOGUE AFUA_3G11560)-RELATED"/>
    <property type="match status" value="1"/>
</dbReference>
<dbReference type="Gene3D" id="3.40.50.1820">
    <property type="entry name" value="alpha/beta hydrolase"/>
    <property type="match status" value="1"/>
</dbReference>
<keyword evidence="2" id="KW-0378">Hydrolase</keyword>
<dbReference type="InterPro" id="IPR029058">
    <property type="entry name" value="AB_hydrolase_fold"/>
</dbReference>
<dbReference type="PROSITE" id="PS01174">
    <property type="entry name" value="LIPASE_GDXG_SER"/>
    <property type="match status" value="1"/>
</dbReference>
<dbReference type="InterPro" id="IPR050300">
    <property type="entry name" value="GDXG_lipolytic_enzyme"/>
</dbReference>
<evidence type="ECO:0000256" key="4">
    <source>
        <dbReference type="SAM" id="MobiDB-lite"/>
    </source>
</evidence>
<evidence type="ECO:0000259" key="5">
    <source>
        <dbReference type="Pfam" id="PF07859"/>
    </source>
</evidence>
<dbReference type="PANTHER" id="PTHR48081">
    <property type="entry name" value="AB HYDROLASE SUPERFAMILY PROTEIN C4A8.06C"/>
    <property type="match status" value="1"/>
</dbReference>